<organism evidence="1">
    <name type="scientific">marine sediment metagenome</name>
    <dbReference type="NCBI Taxonomy" id="412755"/>
    <lineage>
        <taxon>unclassified sequences</taxon>
        <taxon>metagenomes</taxon>
        <taxon>ecological metagenomes</taxon>
    </lineage>
</organism>
<gene>
    <name evidence="1" type="ORF">LCGC14_3106630</name>
</gene>
<dbReference type="AlphaFoldDB" id="A0A0F8YDT3"/>
<sequence>MSQSRLTLYVWRDLDTPSDVKRGEHFTDADDYEQDVRDYIRKDQGKRKYRWDNNKIEVCGIWDVSKYAKKVGRFYSHSRIDDYIRERIGYRISSKTEFHRPPCSPDKAGEWIRNRISIILSGARVNFSLRSEQESAVRAAVKYFRNRGKDFLLNCKPRFGKTFATY</sequence>
<proteinExistence type="predicted"/>
<accession>A0A0F8YDT3</accession>
<evidence type="ECO:0000313" key="1">
    <source>
        <dbReference type="EMBL" id="KKK52269.1"/>
    </source>
</evidence>
<comment type="caution">
    <text evidence="1">The sequence shown here is derived from an EMBL/GenBank/DDBJ whole genome shotgun (WGS) entry which is preliminary data.</text>
</comment>
<dbReference type="EMBL" id="LAZR01067105">
    <property type="protein sequence ID" value="KKK52269.1"/>
    <property type="molecule type" value="Genomic_DNA"/>
</dbReference>
<feature type="non-terminal residue" evidence="1">
    <location>
        <position position="166"/>
    </location>
</feature>
<reference evidence="1" key="1">
    <citation type="journal article" date="2015" name="Nature">
        <title>Complex archaea that bridge the gap between prokaryotes and eukaryotes.</title>
        <authorList>
            <person name="Spang A."/>
            <person name="Saw J.H."/>
            <person name="Jorgensen S.L."/>
            <person name="Zaremba-Niedzwiedzka K."/>
            <person name="Martijn J."/>
            <person name="Lind A.E."/>
            <person name="van Eijk R."/>
            <person name="Schleper C."/>
            <person name="Guy L."/>
            <person name="Ettema T.J."/>
        </authorList>
    </citation>
    <scope>NUCLEOTIDE SEQUENCE</scope>
</reference>
<name>A0A0F8YDT3_9ZZZZ</name>
<protein>
    <submittedName>
        <fullName evidence="1">Uncharacterized protein</fullName>
    </submittedName>
</protein>